<keyword evidence="4 7" id="KW-0732">Signal</keyword>
<evidence type="ECO:0000256" key="4">
    <source>
        <dbReference type="ARBA" id="ARBA00022729"/>
    </source>
</evidence>
<dbReference type="AlphaFoldDB" id="A0A182QKM9"/>
<dbReference type="PANTHER" id="PTHR11802:SF472">
    <property type="entry name" value="SERINE CARBOXYPEPTIDASE CPVL-RELATED"/>
    <property type="match status" value="1"/>
</dbReference>
<dbReference type="SUPFAM" id="SSF53474">
    <property type="entry name" value="alpha/beta-Hydrolases"/>
    <property type="match status" value="1"/>
</dbReference>
<evidence type="ECO:0000256" key="3">
    <source>
        <dbReference type="ARBA" id="ARBA00022670"/>
    </source>
</evidence>
<dbReference type="Pfam" id="PF00450">
    <property type="entry name" value="Peptidase_S10"/>
    <property type="match status" value="1"/>
</dbReference>
<reference evidence="9" key="1">
    <citation type="submission" date="2014-01" db="EMBL/GenBank/DDBJ databases">
        <title>The Genome Sequence of Anopheles farauti FAR1 (V2).</title>
        <authorList>
            <consortium name="The Broad Institute Genomics Platform"/>
            <person name="Neafsey D.E."/>
            <person name="Besansky N."/>
            <person name="Howell P."/>
            <person name="Walton C."/>
            <person name="Young S.K."/>
            <person name="Zeng Q."/>
            <person name="Gargeya S."/>
            <person name="Fitzgerald M."/>
            <person name="Haas B."/>
            <person name="Abouelleil A."/>
            <person name="Allen A.W."/>
            <person name="Alvarado L."/>
            <person name="Arachchi H.M."/>
            <person name="Berlin A.M."/>
            <person name="Chapman S.B."/>
            <person name="Gainer-Dewar J."/>
            <person name="Goldberg J."/>
            <person name="Griggs A."/>
            <person name="Gujja S."/>
            <person name="Hansen M."/>
            <person name="Howarth C."/>
            <person name="Imamovic A."/>
            <person name="Ireland A."/>
            <person name="Larimer J."/>
            <person name="McCowan C."/>
            <person name="Murphy C."/>
            <person name="Pearson M."/>
            <person name="Poon T.W."/>
            <person name="Priest M."/>
            <person name="Roberts A."/>
            <person name="Saif S."/>
            <person name="Shea T."/>
            <person name="Sisk P."/>
            <person name="Sykes S."/>
            <person name="Wortman J."/>
            <person name="Nusbaum C."/>
            <person name="Birren B."/>
        </authorList>
    </citation>
    <scope>NUCLEOTIDE SEQUENCE [LARGE SCALE GENOMIC DNA]</scope>
    <source>
        <strain evidence="9">FAR1</strain>
    </source>
</reference>
<dbReference type="EMBL" id="AXCN02000377">
    <property type="status" value="NOT_ANNOTATED_CDS"/>
    <property type="molecule type" value="Genomic_DNA"/>
</dbReference>
<feature type="chain" id="PRO_5007951040" description="Carboxypeptidase" evidence="7">
    <location>
        <begin position="27"/>
        <end position="556"/>
    </location>
</feature>
<dbReference type="GO" id="GO:0006508">
    <property type="term" value="P:proteolysis"/>
    <property type="evidence" value="ECO:0007669"/>
    <property type="project" value="UniProtKB-KW"/>
</dbReference>
<organism evidence="8 9">
    <name type="scientific">Anopheles farauti</name>
    <dbReference type="NCBI Taxonomy" id="69004"/>
    <lineage>
        <taxon>Eukaryota</taxon>
        <taxon>Metazoa</taxon>
        <taxon>Ecdysozoa</taxon>
        <taxon>Arthropoda</taxon>
        <taxon>Hexapoda</taxon>
        <taxon>Insecta</taxon>
        <taxon>Pterygota</taxon>
        <taxon>Neoptera</taxon>
        <taxon>Endopterygota</taxon>
        <taxon>Diptera</taxon>
        <taxon>Nematocera</taxon>
        <taxon>Culicoidea</taxon>
        <taxon>Culicidae</taxon>
        <taxon>Anophelinae</taxon>
        <taxon>Anopheles</taxon>
    </lineage>
</organism>
<reference evidence="8" key="2">
    <citation type="submission" date="2020-05" db="UniProtKB">
        <authorList>
            <consortium name="EnsemblMetazoa"/>
        </authorList>
    </citation>
    <scope>IDENTIFICATION</scope>
    <source>
        <strain evidence="8">FAR1</strain>
    </source>
</reference>
<dbReference type="PROSITE" id="PS00560">
    <property type="entry name" value="CARBOXYPEPT_SER_HIS"/>
    <property type="match status" value="1"/>
</dbReference>
<dbReference type="InterPro" id="IPR029058">
    <property type="entry name" value="AB_hydrolase_fold"/>
</dbReference>
<dbReference type="GO" id="GO:0004185">
    <property type="term" value="F:serine-type carboxypeptidase activity"/>
    <property type="evidence" value="ECO:0007669"/>
    <property type="project" value="UniProtKB-UniRule"/>
</dbReference>
<dbReference type="Gene3D" id="3.40.50.1820">
    <property type="entry name" value="alpha/beta hydrolase"/>
    <property type="match status" value="1"/>
</dbReference>
<dbReference type="EC" id="3.4.16.-" evidence="7"/>
<keyword evidence="9" id="KW-1185">Reference proteome</keyword>
<dbReference type="STRING" id="69004.A0A182QKM9"/>
<evidence type="ECO:0000256" key="7">
    <source>
        <dbReference type="RuleBase" id="RU361156"/>
    </source>
</evidence>
<evidence type="ECO:0000256" key="2">
    <source>
        <dbReference type="ARBA" id="ARBA00022645"/>
    </source>
</evidence>
<keyword evidence="2 7" id="KW-0121">Carboxypeptidase</keyword>
<dbReference type="InterPro" id="IPR001563">
    <property type="entry name" value="Peptidase_S10"/>
</dbReference>
<dbReference type="Proteomes" id="UP000075886">
    <property type="component" value="Unassembled WGS sequence"/>
</dbReference>
<name>A0A182QKM9_9DIPT</name>
<dbReference type="InterPro" id="IPR018202">
    <property type="entry name" value="Ser_caboxypep_ser_AS"/>
</dbReference>
<dbReference type="PROSITE" id="PS00131">
    <property type="entry name" value="CARBOXYPEPT_SER_SER"/>
    <property type="match status" value="1"/>
</dbReference>
<protein>
    <recommendedName>
        <fullName evidence="7">Carboxypeptidase</fullName>
        <ecNumber evidence="7">3.4.16.-</ecNumber>
    </recommendedName>
</protein>
<dbReference type="PRINTS" id="PR00724">
    <property type="entry name" value="CRBOXYPTASEC"/>
</dbReference>
<keyword evidence="5 7" id="KW-0378">Hydrolase</keyword>
<dbReference type="PANTHER" id="PTHR11802">
    <property type="entry name" value="SERINE PROTEASE FAMILY S10 SERINE CARBOXYPEPTIDASE"/>
    <property type="match status" value="1"/>
</dbReference>
<sequence length="556" mass="62315">MLFRVVPCAAAVLLLLALCNPVAIEAKRSFINPYPRFKAIPVQADEDVGEPLFLTPFIANKSIDEGRKAARVSHSAIPADIESYSGYLTVDAATNSNLFFWYFAAKLNPNAPVVLWLQGGPGASSLYGLFTENGPFAVQNDMKLQTRKYSWHLNHHLLYIDNPVGTGFSFTDKEEGYSTNETHVGANLHNALQQFFTLFPELQQHPFFVTGESYGGKYVPAVAHTIHRNNGNARVKVNLQGLAIGNGLCDPFHQLVYGDYLYQLGLIDGRTRDQFHEYEAKGRDCITKKDFQCAFDVFDELINGDQYPSGSLFKNASGFTSYFNYLQTVPDAGDEYMGKFLQLPETRRAIHVGNNSFHDLDGENKVEDHLKLDVMQSVLPYLNELLNAYRVVIYNGQLDIIVAYPLTMNYVTRLSFPGAADYKKAPRYIWRVDGEIAGYAKEAGNLVEVLVRNAGHMVPKDRPKWALDLLMRLTHGVPIVAPHVDILLIIDRRRMGDSAGNGHDTRVWIELVPPEQGRRDAGGSGPMLHVRPEAKDTVAPGKHVSMIWQMKYWVDC</sequence>
<feature type="signal peptide" evidence="7">
    <location>
        <begin position="1"/>
        <end position="26"/>
    </location>
</feature>
<evidence type="ECO:0000313" key="9">
    <source>
        <dbReference type="Proteomes" id="UP000075886"/>
    </source>
</evidence>
<evidence type="ECO:0000256" key="1">
    <source>
        <dbReference type="ARBA" id="ARBA00009431"/>
    </source>
</evidence>
<keyword evidence="3 7" id="KW-0645">Protease</keyword>
<comment type="similarity">
    <text evidence="1 7">Belongs to the peptidase S10 family.</text>
</comment>
<accession>A0A182QKM9</accession>
<evidence type="ECO:0000313" key="8">
    <source>
        <dbReference type="EnsemblMetazoa" id="AFAF012143-PA"/>
    </source>
</evidence>
<evidence type="ECO:0000256" key="6">
    <source>
        <dbReference type="ARBA" id="ARBA00023180"/>
    </source>
</evidence>
<evidence type="ECO:0000256" key="5">
    <source>
        <dbReference type="ARBA" id="ARBA00022801"/>
    </source>
</evidence>
<dbReference type="FunFam" id="3.40.50.1820:FF:000096">
    <property type="entry name" value="Carboxypeptidase vitellogenic-like"/>
    <property type="match status" value="1"/>
</dbReference>
<keyword evidence="6" id="KW-0325">Glycoprotein</keyword>
<proteinExistence type="inferred from homology"/>
<dbReference type="EnsemblMetazoa" id="AFAF012143-RA">
    <property type="protein sequence ID" value="AFAF012143-PA"/>
    <property type="gene ID" value="AFAF012143"/>
</dbReference>
<dbReference type="VEuPathDB" id="VectorBase:AFAF012143"/>
<dbReference type="InterPro" id="IPR033124">
    <property type="entry name" value="Ser_caboxypep_his_AS"/>
</dbReference>